<gene>
    <name evidence="1" type="ORF">GCM10009741_54020</name>
</gene>
<sequence length="127" mass="13988">MADDPDAWATVAVRVRVPGLTCNEISKHLGIAVKASSRHPAVWTYDVPVSKDLMLNEHLDALSAFLTVNKERFAAVPEEGEVDVVIGWRPRRGQDVSTFTPELVACLARLGAGIVTWTYSDDRPDEE</sequence>
<proteinExistence type="predicted"/>
<keyword evidence="2" id="KW-1185">Reference proteome</keyword>
<dbReference type="EMBL" id="BAAANC010000003">
    <property type="protein sequence ID" value="GAA1543971.1"/>
    <property type="molecule type" value="Genomic_DNA"/>
</dbReference>
<name>A0ABN2BN60_9ACTN</name>
<accession>A0ABN2BN60</accession>
<evidence type="ECO:0008006" key="3">
    <source>
        <dbReference type="Google" id="ProtNLM"/>
    </source>
</evidence>
<organism evidence="1 2">
    <name type="scientific">Kribbella lupini</name>
    <dbReference type="NCBI Taxonomy" id="291602"/>
    <lineage>
        <taxon>Bacteria</taxon>
        <taxon>Bacillati</taxon>
        <taxon>Actinomycetota</taxon>
        <taxon>Actinomycetes</taxon>
        <taxon>Propionibacteriales</taxon>
        <taxon>Kribbellaceae</taxon>
        <taxon>Kribbella</taxon>
    </lineage>
</organism>
<protein>
    <recommendedName>
        <fullName evidence="3">DUF4279 domain-containing protein</fullName>
    </recommendedName>
</protein>
<dbReference type="RefSeq" id="WP_344179039.1">
    <property type="nucleotide sequence ID" value="NZ_BAAANC010000003.1"/>
</dbReference>
<dbReference type="Proteomes" id="UP001500363">
    <property type="component" value="Unassembled WGS sequence"/>
</dbReference>
<evidence type="ECO:0000313" key="2">
    <source>
        <dbReference type="Proteomes" id="UP001500363"/>
    </source>
</evidence>
<reference evidence="1 2" key="1">
    <citation type="journal article" date="2019" name="Int. J. Syst. Evol. Microbiol.">
        <title>The Global Catalogue of Microorganisms (GCM) 10K type strain sequencing project: providing services to taxonomists for standard genome sequencing and annotation.</title>
        <authorList>
            <consortium name="The Broad Institute Genomics Platform"/>
            <consortium name="The Broad Institute Genome Sequencing Center for Infectious Disease"/>
            <person name="Wu L."/>
            <person name="Ma J."/>
        </authorList>
    </citation>
    <scope>NUCLEOTIDE SEQUENCE [LARGE SCALE GENOMIC DNA]</scope>
    <source>
        <strain evidence="1 2">JCM 14303</strain>
    </source>
</reference>
<evidence type="ECO:0000313" key="1">
    <source>
        <dbReference type="EMBL" id="GAA1543971.1"/>
    </source>
</evidence>
<comment type="caution">
    <text evidence="1">The sequence shown here is derived from an EMBL/GenBank/DDBJ whole genome shotgun (WGS) entry which is preliminary data.</text>
</comment>